<evidence type="ECO:0000256" key="3">
    <source>
        <dbReference type="ARBA" id="ARBA00023242"/>
    </source>
</evidence>
<organism evidence="6 7">
    <name type="scientific">Fusarium avenaceum</name>
    <dbReference type="NCBI Taxonomy" id="40199"/>
    <lineage>
        <taxon>Eukaryota</taxon>
        <taxon>Fungi</taxon>
        <taxon>Dikarya</taxon>
        <taxon>Ascomycota</taxon>
        <taxon>Pezizomycotina</taxon>
        <taxon>Sordariomycetes</taxon>
        <taxon>Hypocreomycetidae</taxon>
        <taxon>Hypocreales</taxon>
        <taxon>Nectriaceae</taxon>
        <taxon>Fusarium</taxon>
        <taxon>Fusarium tricinctum species complex</taxon>
    </lineage>
</organism>
<dbReference type="GO" id="GO:0000981">
    <property type="term" value="F:DNA-binding transcription factor activity, RNA polymerase II-specific"/>
    <property type="evidence" value="ECO:0007669"/>
    <property type="project" value="InterPro"/>
</dbReference>
<dbReference type="Pfam" id="PF00172">
    <property type="entry name" value="Zn_clus"/>
    <property type="match status" value="1"/>
</dbReference>
<accession>A0A9P7KYA1</accession>
<dbReference type="CDD" id="cd03357">
    <property type="entry name" value="LbH_MAT_GAT"/>
    <property type="match status" value="1"/>
</dbReference>
<feature type="region of interest" description="Disordered" evidence="4">
    <location>
        <begin position="405"/>
        <end position="424"/>
    </location>
</feature>
<evidence type="ECO:0000256" key="1">
    <source>
        <dbReference type="ARBA" id="ARBA00007274"/>
    </source>
</evidence>
<dbReference type="PROSITE" id="PS00463">
    <property type="entry name" value="ZN2_CY6_FUNGAL_1"/>
    <property type="match status" value="1"/>
</dbReference>
<evidence type="ECO:0000256" key="2">
    <source>
        <dbReference type="ARBA" id="ARBA00022679"/>
    </source>
</evidence>
<dbReference type="SMART" id="SM00066">
    <property type="entry name" value="GAL4"/>
    <property type="match status" value="1"/>
</dbReference>
<dbReference type="Pfam" id="PF12464">
    <property type="entry name" value="Mac"/>
    <property type="match status" value="1"/>
</dbReference>
<dbReference type="InterPro" id="IPR011004">
    <property type="entry name" value="Trimer_LpxA-like_sf"/>
</dbReference>
<dbReference type="InterPro" id="IPR024688">
    <property type="entry name" value="Mac_dom"/>
</dbReference>
<dbReference type="GO" id="GO:0016407">
    <property type="term" value="F:acetyltransferase activity"/>
    <property type="evidence" value="ECO:0007669"/>
    <property type="project" value="InterPro"/>
</dbReference>
<evidence type="ECO:0000313" key="6">
    <source>
        <dbReference type="EMBL" id="KAG5666029.1"/>
    </source>
</evidence>
<protein>
    <recommendedName>
        <fullName evidence="5">Zn(2)-C6 fungal-type domain-containing protein</fullName>
    </recommendedName>
</protein>
<reference evidence="6" key="1">
    <citation type="submission" date="2021-04" db="EMBL/GenBank/DDBJ databases">
        <title>Draft genome of Fusarium avenaceum strain F156N33, isolated from an atmospheric sample in Virginia.</title>
        <authorList>
            <person name="Yang S."/>
            <person name="Vinatzer B.A."/>
            <person name="Coleman J."/>
        </authorList>
    </citation>
    <scope>NUCLEOTIDE SEQUENCE</scope>
    <source>
        <strain evidence="6">F156N33</strain>
    </source>
</reference>
<feature type="compositionally biased region" description="Polar residues" evidence="4">
    <location>
        <begin position="326"/>
        <end position="337"/>
    </location>
</feature>
<sequence length="651" mass="71286">MSTFTALNGGSPRTSDPPVVTIEKPSPMDERPHNTAASQPPPTPEVSSNQIPPQSADRPPFQSPGYPDVEGAHKRKRSESVEMRREHIAHAHTPESAHPHHESREPYGTPSRDYRHYGDEHRDKESWYSHQARDERSYDSQQNSATTPHGQTEEQIGDALRRAAGQMDHGDYSNGSPDGDDSSIIYGGLYTSEARRDAILQHDSKKRKRNFSNRTKTGCLTCRKRKKKCDEQKPECGNCLRGSFVCAGYPPQRGPGWQKPDNKAAAVPLESKDPTYIPPGAYGMPQQSPYGSQPVKREPLPPYRGQALRIDPPQGRPLMTDDDRPTASTLPSASVASPESKLPALPYTPANVFPTPVSANPQPPPPPFGERMAKEYQRVPPLHDLSRTEPESSHLGNQLPQINILHPTRTSSPAPPPPAPTSNAQVAAQLALSHSQFPQRRTQKEEMLSGRHYYPFDKELCLERERCSTACWRFNNLTSPPTHGVSPDERARLFLEILQPRDPVRVSPTEASPVTNVGRVGRHVAVETPFICDYGYNITIGHHVVIGRNCTINDVCEVKIGDNCVIGPNVSIFTAGLPIDPKKRQGGQGPQVGKPIIIEQDCWIGGGAIILPGRTIGKGSTVGAGSIVTKDVPPFTIVAGNPARVLRGIAS</sequence>
<dbReference type="InterPro" id="IPR036864">
    <property type="entry name" value="Zn2-C6_fun-type_DNA-bd_sf"/>
</dbReference>
<dbReference type="GO" id="GO:0008270">
    <property type="term" value="F:zinc ion binding"/>
    <property type="evidence" value="ECO:0007669"/>
    <property type="project" value="InterPro"/>
</dbReference>
<dbReference type="Pfam" id="PF14602">
    <property type="entry name" value="Hexapep_2"/>
    <property type="match status" value="2"/>
</dbReference>
<dbReference type="CDD" id="cd00067">
    <property type="entry name" value="GAL4"/>
    <property type="match status" value="1"/>
</dbReference>
<feature type="compositionally biased region" description="Polar residues" evidence="4">
    <location>
        <begin position="1"/>
        <end position="14"/>
    </location>
</feature>
<dbReference type="GO" id="GO:0008374">
    <property type="term" value="F:O-acyltransferase activity"/>
    <property type="evidence" value="ECO:0007669"/>
    <property type="project" value="TreeGrafter"/>
</dbReference>
<dbReference type="SUPFAM" id="SSF51161">
    <property type="entry name" value="Trimeric LpxA-like enzymes"/>
    <property type="match status" value="1"/>
</dbReference>
<dbReference type="SUPFAM" id="SSF57701">
    <property type="entry name" value="Zn2/Cys6 DNA-binding domain"/>
    <property type="match status" value="1"/>
</dbReference>
<dbReference type="PANTHER" id="PTHR23416">
    <property type="entry name" value="SIALIC ACID SYNTHASE-RELATED"/>
    <property type="match status" value="1"/>
</dbReference>
<feature type="compositionally biased region" description="Basic and acidic residues" evidence="4">
    <location>
        <begin position="78"/>
        <end position="105"/>
    </location>
</feature>
<dbReference type="InterPro" id="IPR001451">
    <property type="entry name" value="Hexapep"/>
</dbReference>
<evidence type="ECO:0000256" key="4">
    <source>
        <dbReference type="SAM" id="MobiDB-lite"/>
    </source>
</evidence>
<dbReference type="AlphaFoldDB" id="A0A9P7KYA1"/>
<feature type="region of interest" description="Disordered" evidence="4">
    <location>
        <begin position="270"/>
        <end position="344"/>
    </location>
</feature>
<comment type="similarity">
    <text evidence="1">Belongs to the transferase hexapeptide repeat family.</text>
</comment>
<feature type="compositionally biased region" description="Basic and acidic residues" evidence="4">
    <location>
        <begin position="112"/>
        <end position="138"/>
    </location>
</feature>
<feature type="compositionally biased region" description="Polar residues" evidence="4">
    <location>
        <begin position="139"/>
        <end position="154"/>
    </location>
</feature>
<gene>
    <name evidence="6" type="ORF">KAF25_010154</name>
</gene>
<dbReference type="PANTHER" id="PTHR23416:SF76">
    <property type="entry name" value="ZN(II)2CYS6 TRANSCRIPTION FACTOR (EUROFUNG)"/>
    <property type="match status" value="1"/>
</dbReference>
<dbReference type="InterPro" id="IPR001138">
    <property type="entry name" value="Zn2Cys6_DnaBD"/>
</dbReference>
<feature type="region of interest" description="Disordered" evidence="4">
    <location>
        <begin position="1"/>
        <end position="186"/>
    </location>
</feature>
<name>A0A9P7KYA1_9HYPO</name>
<dbReference type="Gene3D" id="4.10.240.10">
    <property type="entry name" value="Zn(2)-C6 fungal-type DNA-binding domain"/>
    <property type="match status" value="1"/>
</dbReference>
<dbReference type="EMBL" id="JAGPUO010000001">
    <property type="protein sequence ID" value="KAG5666029.1"/>
    <property type="molecule type" value="Genomic_DNA"/>
</dbReference>
<keyword evidence="2" id="KW-0808">Transferase</keyword>
<dbReference type="Gene3D" id="2.160.10.10">
    <property type="entry name" value="Hexapeptide repeat proteins"/>
    <property type="match status" value="1"/>
</dbReference>
<feature type="domain" description="Zn(2)-C6 fungal-type" evidence="5">
    <location>
        <begin position="218"/>
        <end position="246"/>
    </location>
</feature>
<keyword evidence="7" id="KW-1185">Reference proteome</keyword>
<proteinExistence type="inferred from homology"/>
<dbReference type="Proteomes" id="UP000782241">
    <property type="component" value="Unassembled WGS sequence"/>
</dbReference>
<keyword evidence="3" id="KW-0539">Nucleus</keyword>
<dbReference type="PROSITE" id="PS50048">
    <property type="entry name" value="ZN2_CY6_FUNGAL_2"/>
    <property type="match status" value="1"/>
</dbReference>
<dbReference type="SMART" id="SM01266">
    <property type="entry name" value="Mac"/>
    <property type="match status" value="1"/>
</dbReference>
<dbReference type="InterPro" id="IPR051159">
    <property type="entry name" value="Hexapeptide_acetyltransf"/>
</dbReference>
<evidence type="ECO:0000259" key="5">
    <source>
        <dbReference type="PROSITE" id="PS50048"/>
    </source>
</evidence>
<evidence type="ECO:0000313" key="7">
    <source>
        <dbReference type="Proteomes" id="UP000782241"/>
    </source>
</evidence>
<comment type="caution">
    <text evidence="6">The sequence shown here is derived from an EMBL/GenBank/DDBJ whole genome shotgun (WGS) entry which is preliminary data.</text>
</comment>